<feature type="domain" description="PKD" evidence="5">
    <location>
        <begin position="931"/>
        <end position="995"/>
    </location>
</feature>
<dbReference type="Pfam" id="PF24595">
    <property type="entry name" value="DUF7619"/>
    <property type="match status" value="1"/>
</dbReference>
<dbReference type="PROSITE" id="PS50093">
    <property type="entry name" value="PKD"/>
    <property type="match status" value="1"/>
</dbReference>
<evidence type="ECO:0000313" key="7">
    <source>
        <dbReference type="Proteomes" id="UP000295313"/>
    </source>
</evidence>
<evidence type="ECO:0000256" key="1">
    <source>
        <dbReference type="ARBA" id="ARBA00022614"/>
    </source>
</evidence>
<dbReference type="InterPro" id="IPR013783">
    <property type="entry name" value="Ig-like_fold"/>
</dbReference>
<dbReference type="CDD" id="cd00146">
    <property type="entry name" value="PKD"/>
    <property type="match status" value="1"/>
</dbReference>
<dbReference type="RefSeq" id="WP_133945008.1">
    <property type="nucleotide sequence ID" value="NZ_SOEO01000002.1"/>
</dbReference>
<evidence type="ECO:0000313" key="6">
    <source>
        <dbReference type="EMBL" id="TDX84850.1"/>
    </source>
</evidence>
<dbReference type="InterPro" id="IPR032675">
    <property type="entry name" value="LRR_dom_sf"/>
</dbReference>
<dbReference type="SUPFAM" id="SSF52058">
    <property type="entry name" value="L domain-like"/>
    <property type="match status" value="1"/>
</dbReference>
<dbReference type="InterPro" id="IPR050836">
    <property type="entry name" value="SDS22/Internalin_LRR"/>
</dbReference>
<reference evidence="6 7" key="1">
    <citation type="submission" date="2019-03" db="EMBL/GenBank/DDBJ databases">
        <title>Genomic Encyclopedia of Type Strains, Phase III (KMG-III): the genomes of soil and plant-associated and newly described type strains.</title>
        <authorList>
            <person name="Whitman W."/>
        </authorList>
    </citation>
    <scope>NUCLEOTIDE SEQUENCE [LARGE SCALE GENOMIC DNA]</scope>
    <source>
        <strain evidence="6 7">CGMCC 1.12802</strain>
    </source>
</reference>
<dbReference type="Proteomes" id="UP000295313">
    <property type="component" value="Unassembled WGS sequence"/>
</dbReference>
<dbReference type="Pfam" id="PF18962">
    <property type="entry name" value="Por_Secre_tail"/>
    <property type="match status" value="1"/>
</dbReference>
<dbReference type="InterPro" id="IPR000601">
    <property type="entry name" value="PKD_dom"/>
</dbReference>
<keyword evidence="2 4" id="KW-0732">Signal</keyword>
<dbReference type="InterPro" id="IPR022409">
    <property type="entry name" value="PKD/Chitinase_dom"/>
</dbReference>
<dbReference type="OrthoDB" id="1110367at2"/>
<dbReference type="EMBL" id="SOEO01000002">
    <property type="protein sequence ID" value="TDX84850.1"/>
    <property type="molecule type" value="Genomic_DNA"/>
</dbReference>
<keyword evidence="3" id="KW-0677">Repeat</keyword>
<name>A0A4R8IGE1_9FLAO</name>
<organism evidence="6 7">
    <name type="scientific">Epilithonimonas xixisoli</name>
    <dbReference type="NCBI Taxonomy" id="1476462"/>
    <lineage>
        <taxon>Bacteria</taxon>
        <taxon>Pseudomonadati</taxon>
        <taxon>Bacteroidota</taxon>
        <taxon>Flavobacteriia</taxon>
        <taxon>Flavobacteriales</taxon>
        <taxon>Weeksellaceae</taxon>
        <taxon>Chryseobacterium group</taxon>
        <taxon>Epilithonimonas</taxon>
    </lineage>
</organism>
<sequence>MMKKLFIWLVFFSIGMQAQNVSFADANFKEAFLGTNFSNFVLCYDQNGNNLLADQDGDGEISLSEASLVYRIEVRHISNYSSLGGINSFVNLESLYYINDGMSSHIHGKIGDINIDGLNNLKIFNLSGCDIESVSIKNCPNLLEIKSAYTDTYNASTYDVHGDTQAFTVDNCPQVKTIFWTNNNLAVSNISNCPSLTNLELRGNSLVTFDASPLTNLEHLDVSNNQQTFGGFSTGEANFDPSLTSLNINGLSKLEYLNVSNQLLSSLDLAQVPLLETLDCQNNKLTSLNLQPTSVLKHLNAGSNQLTNQEVDFSKLNFENLYLNLAYNLLSGEISLNSSVNNFSYLNLGHNTITSFVVNGSININNNIEPYLNLESNQLSNLMISGESYLGELFISDNPIAMIDLPLVYMKGLYADYTNINNINVGNTKILKIEGISSEKFKLSMVKRDFSIGGGMYISNNPNLKELDISVAGSPFEYISDNPNLESIFAKNGINDFAGYGNFSNNPKLKFICVDDSELSNVKNSLDYFGYNNISVNTYCSFTPGGNFNTISGTVKFDANNNGCDVSDNAFEFLKLQINDGTNSVETFAQKDGRYEFYTQAGNFNVVALAENPTLFTVSPANFSTNFADNNNNVFTQDICVTANGNQNDAEVVIAPLTNARPGFDATYKLVWRNKGNTTLSGKVVLNYDASKMTFQNSSLPYSVASSGTLEFDYTNLKPYENTASEITFTINTPTHTTNPVNSGDILTFNAQITPNSTDLTPDDNNFGFNHTVVNSFDPNDIVCLEGETIPSVAVGKYLHYVVNFENSGTAEAENIVVKMDINPAEFDINTLQLQNASADVMTRVTGNKVEFIFKKIKLQSGGHGNVLLKVRSLNTLQEGDNVTNSAEIYFDYNFPIDTNDYITEIQDENSVLKAKINYEANQFSNNNYPVDFDGSLSTGAITNYVWEFSGTPTISSTTVASPSVVYNVPGNYTAKLTVSDADNKTSSQTISFSIGGNSADISTGKASDGNLMSIDSDDDDWKGYDVNGTEMTPKVRQTFSGWSYADIGNGNNSRWISLNNFEGYYTYKSREFAIPENATDAKLNLRSLSFVRNWTYLVKINPDGSEDEIEITKTQWLSDGFKGWVNSRSPKVDNYSLPAGRYYIKVLVFSNNSTVRQSLDVNAIVSCSAGLIFANKKSNVPPTLGNEDLKSNEISVYPIPTKGEVNVVAKENLKSIELYDSAGRILQNQILSLPSKNVKFNINANQGVYYLKIKTENKVITRKVIKE</sequence>
<dbReference type="PANTHER" id="PTHR46652:SF3">
    <property type="entry name" value="LEUCINE-RICH REPEAT-CONTAINING PROTEIN 9"/>
    <property type="match status" value="1"/>
</dbReference>
<evidence type="ECO:0000259" key="5">
    <source>
        <dbReference type="PROSITE" id="PS50093"/>
    </source>
</evidence>
<proteinExistence type="predicted"/>
<evidence type="ECO:0000256" key="4">
    <source>
        <dbReference type="SAM" id="SignalP"/>
    </source>
</evidence>
<dbReference type="NCBIfam" id="TIGR04183">
    <property type="entry name" value="Por_Secre_tail"/>
    <property type="match status" value="1"/>
</dbReference>
<dbReference type="AlphaFoldDB" id="A0A4R8IGE1"/>
<dbReference type="Pfam" id="PF18911">
    <property type="entry name" value="PKD_4"/>
    <property type="match status" value="1"/>
</dbReference>
<dbReference type="InterPro" id="IPR055353">
    <property type="entry name" value="DUF7619"/>
</dbReference>
<dbReference type="PANTHER" id="PTHR46652">
    <property type="entry name" value="LEUCINE-RICH REPEAT AND IQ DOMAIN-CONTAINING PROTEIN 1-RELATED"/>
    <property type="match status" value="1"/>
</dbReference>
<keyword evidence="1" id="KW-0433">Leucine-rich repeat</keyword>
<keyword evidence="7" id="KW-1185">Reference proteome</keyword>
<feature type="signal peptide" evidence="4">
    <location>
        <begin position="1"/>
        <end position="18"/>
    </location>
</feature>
<comment type="caution">
    <text evidence="6">The sequence shown here is derived from an EMBL/GenBank/DDBJ whole genome shotgun (WGS) entry which is preliminary data.</text>
</comment>
<dbReference type="Gene3D" id="2.60.40.10">
    <property type="entry name" value="Immunoglobulins"/>
    <property type="match status" value="1"/>
</dbReference>
<dbReference type="SMART" id="SM00089">
    <property type="entry name" value="PKD"/>
    <property type="match status" value="1"/>
</dbReference>
<feature type="chain" id="PRO_5020273500" evidence="4">
    <location>
        <begin position="19"/>
        <end position="1268"/>
    </location>
</feature>
<evidence type="ECO:0000256" key="2">
    <source>
        <dbReference type="ARBA" id="ARBA00022729"/>
    </source>
</evidence>
<dbReference type="InterPro" id="IPR035986">
    <property type="entry name" value="PKD_dom_sf"/>
</dbReference>
<evidence type="ECO:0000256" key="3">
    <source>
        <dbReference type="ARBA" id="ARBA00022737"/>
    </source>
</evidence>
<dbReference type="SUPFAM" id="SSF49299">
    <property type="entry name" value="PKD domain"/>
    <property type="match status" value="1"/>
</dbReference>
<accession>A0A4R8IGE1</accession>
<protein>
    <submittedName>
        <fullName evidence="6">Putative secreted protein (Por secretion system target)</fullName>
    </submittedName>
</protein>
<dbReference type="Gene3D" id="3.80.10.10">
    <property type="entry name" value="Ribonuclease Inhibitor"/>
    <property type="match status" value="1"/>
</dbReference>
<dbReference type="InterPro" id="IPR026444">
    <property type="entry name" value="Secre_tail"/>
</dbReference>
<gene>
    <name evidence="6" type="ORF">B0I22_2488</name>
</gene>